<evidence type="ECO:0000313" key="2">
    <source>
        <dbReference type="EMBL" id="CAF5125780.1"/>
    </source>
</evidence>
<evidence type="ECO:0000313" key="3">
    <source>
        <dbReference type="Proteomes" id="UP000681720"/>
    </source>
</evidence>
<protein>
    <submittedName>
        <fullName evidence="2">Uncharacterized protein</fullName>
    </submittedName>
</protein>
<sequence length="120" mass="13878">MCQKWKCTLNNLQQFSTHLLFTAHSSTLLLLELEYVSGDLIPSHNRSIKPLSFILNDEHSDDDSTIEPNDLNLLVEMTPVVNSHLSTLPSDHRKSLSKRSSVARTHRNRKRNLTRRYSCY</sequence>
<evidence type="ECO:0000256" key="1">
    <source>
        <dbReference type="SAM" id="MobiDB-lite"/>
    </source>
</evidence>
<accession>A0A8S3FL93</accession>
<dbReference type="Proteomes" id="UP000681720">
    <property type="component" value="Unassembled WGS sequence"/>
</dbReference>
<gene>
    <name evidence="2" type="ORF">GIL414_LOCUS63785</name>
</gene>
<feature type="region of interest" description="Disordered" evidence="1">
    <location>
        <begin position="85"/>
        <end position="120"/>
    </location>
</feature>
<proteinExistence type="predicted"/>
<name>A0A8S3FL93_9BILA</name>
<dbReference type="EMBL" id="CAJOBJ010267851">
    <property type="protein sequence ID" value="CAF5125780.1"/>
    <property type="molecule type" value="Genomic_DNA"/>
</dbReference>
<organism evidence="2 3">
    <name type="scientific">Rotaria magnacalcarata</name>
    <dbReference type="NCBI Taxonomy" id="392030"/>
    <lineage>
        <taxon>Eukaryota</taxon>
        <taxon>Metazoa</taxon>
        <taxon>Spiralia</taxon>
        <taxon>Gnathifera</taxon>
        <taxon>Rotifera</taxon>
        <taxon>Eurotatoria</taxon>
        <taxon>Bdelloidea</taxon>
        <taxon>Philodinida</taxon>
        <taxon>Philodinidae</taxon>
        <taxon>Rotaria</taxon>
    </lineage>
</organism>
<reference evidence="2" key="1">
    <citation type="submission" date="2021-02" db="EMBL/GenBank/DDBJ databases">
        <authorList>
            <person name="Nowell W R."/>
        </authorList>
    </citation>
    <scope>NUCLEOTIDE SEQUENCE</scope>
</reference>
<dbReference type="AlphaFoldDB" id="A0A8S3FL93"/>
<comment type="caution">
    <text evidence="2">The sequence shown here is derived from an EMBL/GenBank/DDBJ whole genome shotgun (WGS) entry which is preliminary data.</text>
</comment>
<feature type="compositionally biased region" description="Basic residues" evidence="1">
    <location>
        <begin position="104"/>
        <end position="114"/>
    </location>
</feature>